<dbReference type="PANTHER" id="PTHR24075:SF0">
    <property type="entry name" value="TRANSLOCATION PROTEIN SEC63 HOMOLOG"/>
    <property type="match status" value="1"/>
</dbReference>
<dbReference type="PANTHER" id="PTHR24075">
    <property type="entry name" value="SEC63 DOMAIN-CONTAINING"/>
    <property type="match status" value="1"/>
</dbReference>
<keyword evidence="6 10" id="KW-1133">Transmembrane helix</keyword>
<dbReference type="SMART" id="SM00271">
    <property type="entry name" value="DnaJ"/>
    <property type="match status" value="1"/>
</dbReference>
<dbReference type="InterPro" id="IPR014756">
    <property type="entry name" value="Ig_E-set"/>
</dbReference>
<keyword evidence="13" id="KW-1185">Reference proteome</keyword>
<feature type="transmembrane region" description="Helical" evidence="10">
    <location>
        <begin position="12"/>
        <end position="34"/>
    </location>
</feature>
<dbReference type="GO" id="GO:0031207">
    <property type="term" value="C:Sec62/Sec63 complex"/>
    <property type="evidence" value="ECO:0007669"/>
    <property type="project" value="TreeGrafter"/>
</dbReference>
<dbReference type="PROSITE" id="PS50076">
    <property type="entry name" value="DNAJ_2"/>
    <property type="match status" value="1"/>
</dbReference>
<feature type="transmembrane region" description="Helical" evidence="10">
    <location>
        <begin position="73"/>
        <end position="94"/>
    </location>
</feature>
<feature type="compositionally biased region" description="Acidic residues" evidence="9">
    <location>
        <begin position="632"/>
        <end position="647"/>
    </location>
</feature>
<evidence type="ECO:0000256" key="4">
    <source>
        <dbReference type="ARBA" id="ARBA00022824"/>
    </source>
</evidence>
<evidence type="ECO:0000313" key="13">
    <source>
        <dbReference type="Proteomes" id="UP000664169"/>
    </source>
</evidence>
<keyword evidence="5" id="KW-0653">Protein transport</keyword>
<dbReference type="SUPFAM" id="SSF158702">
    <property type="entry name" value="Sec63 N-terminal domain-like"/>
    <property type="match status" value="1"/>
</dbReference>
<dbReference type="InterPro" id="IPR036869">
    <property type="entry name" value="J_dom_sf"/>
</dbReference>
<dbReference type="GO" id="GO:0003723">
    <property type="term" value="F:RNA binding"/>
    <property type="evidence" value="ECO:0007669"/>
    <property type="project" value="TreeGrafter"/>
</dbReference>
<comment type="subcellular location">
    <subcellularLocation>
        <location evidence="1">Endoplasmic reticulum membrane</location>
        <topology evidence="1">Multi-pass membrane protein</topology>
    </subcellularLocation>
</comment>
<sequence>MSSDYNYDDQGQFFPFFILTITGLVTLPLTYSLLKPSKDLESTAPRIKSDFKPEEENLILGQKKKQWRRERRIKRFFTVVVGYGVMTYMIYLIITTQRIIPKIWDPYTILEVSRSATEREIKKQYRKMSLLHHPDKAMPVGNQTMDDINAIYVEISKAYKALTDEEIRNNYLQFGHPDGKQSFSIGIALPKLMVEEGMGPYVLLVYGALLGVLLPYVVGRWWYGTQRMTKEKVLVASAGNLFQEYKDDLTAGGVLSALSTGVEYESVLNGNKADYGLGRIEKSIMIEENNTSGPTKRDLDKFNTLEGVQRKTNALLWAYLTRTKLADQALDEEKYEVAAIALALNDAFISICLAYANVTPLFNAYNVSQYIIQATTPGSSPLLQLPHFTPRVVKAVEGPHAKTHMTIQEFMELPEHYRRTLTTSSKDGLDSQQYNDAIAVARQMPFIQVDTAFFKCRGEKHIVAGSLVQFVVKCRVVPPGTATIPPPNAEDLLDIDPDETGEEEKNPKRRKGGKARGLQAIDTTEIERPHVPPLAYAPYFPRDHPPRWNLFLATPGQGRIVVPPSTFTTFDQPAFDAQGNPTFAVQTFKLQFQAPNQEGQYSFVMHFISDSYIGADIKQDVTLTIEDQSQLEEIESDEEISEPDEDSLAGQMSALKSGGLNGPSKPKKKKPATAAKVEDSDESDTEGEDDNESDTDTETEDEA</sequence>
<keyword evidence="2" id="KW-0813">Transport</keyword>
<protein>
    <recommendedName>
        <fullName evidence="11">J domain-containing protein</fullName>
    </recommendedName>
</protein>
<evidence type="ECO:0000256" key="3">
    <source>
        <dbReference type="ARBA" id="ARBA00022692"/>
    </source>
</evidence>
<keyword evidence="8" id="KW-0143">Chaperone</keyword>
<evidence type="ECO:0000256" key="9">
    <source>
        <dbReference type="SAM" id="MobiDB-lite"/>
    </source>
</evidence>
<evidence type="ECO:0000313" key="12">
    <source>
        <dbReference type="EMBL" id="CAF9906741.1"/>
    </source>
</evidence>
<dbReference type="SMART" id="SM00973">
    <property type="entry name" value="Sec63"/>
    <property type="match status" value="1"/>
</dbReference>
<dbReference type="AlphaFoldDB" id="A0A8H3EPR8"/>
<dbReference type="InterPro" id="IPR004179">
    <property type="entry name" value="Sec63-dom"/>
</dbReference>
<dbReference type="FunFam" id="1.10.287.110:FF:000039">
    <property type="entry name" value="Protein translocation complex component (Npl1)"/>
    <property type="match status" value="1"/>
</dbReference>
<gene>
    <name evidence="12" type="ORF">GOMPHAMPRED_004904</name>
</gene>
<dbReference type="InterPro" id="IPR035892">
    <property type="entry name" value="C2_domain_sf"/>
</dbReference>
<feature type="region of interest" description="Disordered" evidence="9">
    <location>
        <begin position="632"/>
        <end position="703"/>
    </location>
</feature>
<keyword evidence="7 10" id="KW-0472">Membrane</keyword>
<dbReference type="Gene3D" id="1.10.287.110">
    <property type="entry name" value="DnaJ domain"/>
    <property type="match status" value="1"/>
</dbReference>
<dbReference type="Gene3D" id="1.10.3380.10">
    <property type="entry name" value="Sec63 N-terminal domain-like domain"/>
    <property type="match status" value="1"/>
</dbReference>
<feature type="transmembrane region" description="Helical" evidence="10">
    <location>
        <begin position="201"/>
        <end position="223"/>
    </location>
</feature>
<comment type="caution">
    <text evidence="12">The sequence shown here is derived from an EMBL/GenBank/DDBJ whole genome shotgun (WGS) entry which is preliminary data.</text>
</comment>
<evidence type="ECO:0000259" key="11">
    <source>
        <dbReference type="PROSITE" id="PS50076"/>
    </source>
</evidence>
<dbReference type="Pfam" id="PF02889">
    <property type="entry name" value="Sec63"/>
    <property type="match status" value="1"/>
</dbReference>
<evidence type="ECO:0000256" key="1">
    <source>
        <dbReference type="ARBA" id="ARBA00004477"/>
    </source>
</evidence>
<dbReference type="OrthoDB" id="1734229at2759"/>
<dbReference type="GO" id="GO:0006614">
    <property type="term" value="P:SRP-dependent cotranslational protein targeting to membrane"/>
    <property type="evidence" value="ECO:0007669"/>
    <property type="project" value="TreeGrafter"/>
</dbReference>
<dbReference type="GO" id="GO:0006620">
    <property type="term" value="P:post-translational protein targeting to endoplasmic reticulum membrane"/>
    <property type="evidence" value="ECO:0007669"/>
    <property type="project" value="TreeGrafter"/>
</dbReference>
<organism evidence="12 13">
    <name type="scientific">Gomphillus americanus</name>
    <dbReference type="NCBI Taxonomy" id="1940652"/>
    <lineage>
        <taxon>Eukaryota</taxon>
        <taxon>Fungi</taxon>
        <taxon>Dikarya</taxon>
        <taxon>Ascomycota</taxon>
        <taxon>Pezizomycotina</taxon>
        <taxon>Lecanoromycetes</taxon>
        <taxon>OSLEUM clade</taxon>
        <taxon>Ostropomycetidae</taxon>
        <taxon>Ostropales</taxon>
        <taxon>Graphidaceae</taxon>
        <taxon>Gomphilloideae</taxon>
        <taxon>Gomphillus</taxon>
    </lineage>
</organism>
<evidence type="ECO:0000256" key="2">
    <source>
        <dbReference type="ARBA" id="ARBA00022448"/>
    </source>
</evidence>
<dbReference type="Pfam" id="PF00226">
    <property type="entry name" value="DnaJ"/>
    <property type="match status" value="1"/>
</dbReference>
<evidence type="ECO:0000256" key="5">
    <source>
        <dbReference type="ARBA" id="ARBA00022927"/>
    </source>
</evidence>
<dbReference type="GO" id="GO:0008320">
    <property type="term" value="F:protein transmembrane transporter activity"/>
    <property type="evidence" value="ECO:0007669"/>
    <property type="project" value="TreeGrafter"/>
</dbReference>
<keyword evidence="3 10" id="KW-0812">Transmembrane</keyword>
<evidence type="ECO:0000256" key="10">
    <source>
        <dbReference type="SAM" id="Phobius"/>
    </source>
</evidence>
<reference evidence="12" key="1">
    <citation type="submission" date="2021-03" db="EMBL/GenBank/DDBJ databases">
        <authorList>
            <person name="Tagirdzhanova G."/>
        </authorList>
    </citation>
    <scope>NUCLEOTIDE SEQUENCE</scope>
</reference>
<feature type="compositionally biased region" description="Acidic residues" evidence="9">
    <location>
        <begin position="491"/>
        <end position="502"/>
    </location>
</feature>
<dbReference type="CDD" id="cd06257">
    <property type="entry name" value="DnaJ"/>
    <property type="match status" value="1"/>
</dbReference>
<feature type="compositionally biased region" description="Acidic residues" evidence="9">
    <location>
        <begin position="679"/>
        <end position="703"/>
    </location>
</feature>
<accession>A0A8H3EPR8</accession>
<keyword evidence="4" id="KW-0256">Endoplasmic reticulum</keyword>
<evidence type="ECO:0000256" key="8">
    <source>
        <dbReference type="ARBA" id="ARBA00023186"/>
    </source>
</evidence>
<dbReference type="PRINTS" id="PR00625">
    <property type="entry name" value="JDOMAIN"/>
</dbReference>
<dbReference type="Gene3D" id="2.60.40.150">
    <property type="entry name" value="C2 domain"/>
    <property type="match status" value="1"/>
</dbReference>
<feature type="domain" description="J" evidence="11">
    <location>
        <begin position="105"/>
        <end position="175"/>
    </location>
</feature>
<feature type="region of interest" description="Disordered" evidence="9">
    <location>
        <begin position="481"/>
        <end position="517"/>
    </location>
</feature>
<evidence type="ECO:0000256" key="7">
    <source>
        <dbReference type="ARBA" id="ARBA00023136"/>
    </source>
</evidence>
<dbReference type="Proteomes" id="UP000664169">
    <property type="component" value="Unassembled WGS sequence"/>
</dbReference>
<dbReference type="EMBL" id="CAJPDQ010000003">
    <property type="protein sequence ID" value="CAF9906741.1"/>
    <property type="molecule type" value="Genomic_DNA"/>
</dbReference>
<evidence type="ECO:0000256" key="6">
    <source>
        <dbReference type="ARBA" id="ARBA00022989"/>
    </source>
</evidence>
<dbReference type="SUPFAM" id="SSF81296">
    <property type="entry name" value="E set domains"/>
    <property type="match status" value="1"/>
</dbReference>
<dbReference type="SUPFAM" id="SSF46565">
    <property type="entry name" value="Chaperone J-domain"/>
    <property type="match status" value="1"/>
</dbReference>
<dbReference type="Gene3D" id="1.10.150.20">
    <property type="entry name" value="5' to 3' exonuclease, C-terminal subdomain"/>
    <property type="match status" value="1"/>
</dbReference>
<name>A0A8H3EPR8_9LECA</name>
<dbReference type="InterPro" id="IPR001623">
    <property type="entry name" value="DnaJ_domain"/>
</dbReference>
<proteinExistence type="predicted"/>